<feature type="domain" description="S1 motif" evidence="7">
    <location>
        <begin position="78"/>
        <end position="156"/>
    </location>
</feature>
<dbReference type="Proteomes" id="UP000504610">
    <property type="component" value="Chromosome 3"/>
</dbReference>
<dbReference type="SUPFAM" id="SSF50249">
    <property type="entry name" value="Nucleic acid-binding proteins"/>
    <property type="match status" value="1"/>
</dbReference>
<dbReference type="GO" id="GO:0045948">
    <property type="term" value="P:positive regulation of translational initiation"/>
    <property type="evidence" value="ECO:0007669"/>
    <property type="project" value="TreeGrafter"/>
</dbReference>
<accession>A0A9W3DB78</accession>
<dbReference type="Pfam" id="PF03876">
    <property type="entry name" value="SHS2_Rpb7-N"/>
    <property type="match status" value="1"/>
</dbReference>
<dbReference type="AlphaFoldDB" id="A0A9W3DB78"/>
<dbReference type="PANTHER" id="PTHR12709">
    <property type="entry name" value="DNA-DIRECTED RNA POLYMERASE II, III"/>
    <property type="match status" value="1"/>
</dbReference>
<dbReference type="InterPro" id="IPR045113">
    <property type="entry name" value="Rpb7-like"/>
</dbReference>
<dbReference type="GO" id="GO:0031369">
    <property type="term" value="F:translation initiation factor binding"/>
    <property type="evidence" value="ECO:0007669"/>
    <property type="project" value="TreeGrafter"/>
</dbReference>
<keyword evidence="9" id="KW-1185">Reference proteome</keyword>
<organism evidence="9 10">
    <name type="scientific">Raphanus sativus</name>
    <name type="common">Radish</name>
    <name type="synonym">Raphanus raphanistrum var. sativus</name>
    <dbReference type="NCBI Taxonomy" id="3726"/>
    <lineage>
        <taxon>Eukaryota</taxon>
        <taxon>Viridiplantae</taxon>
        <taxon>Streptophyta</taxon>
        <taxon>Embryophyta</taxon>
        <taxon>Tracheophyta</taxon>
        <taxon>Spermatophyta</taxon>
        <taxon>Magnoliopsida</taxon>
        <taxon>eudicotyledons</taxon>
        <taxon>Gunneridae</taxon>
        <taxon>Pentapetalae</taxon>
        <taxon>rosids</taxon>
        <taxon>malvids</taxon>
        <taxon>Brassicales</taxon>
        <taxon>Brassicaceae</taxon>
        <taxon>Brassiceae</taxon>
        <taxon>Raphanus</taxon>
    </lineage>
</organism>
<proteinExistence type="inferred from homology"/>
<evidence type="ECO:0000256" key="1">
    <source>
        <dbReference type="ARBA" id="ARBA00004123"/>
    </source>
</evidence>
<reference evidence="10" key="2">
    <citation type="submission" date="2025-08" db="UniProtKB">
        <authorList>
            <consortium name="RefSeq"/>
        </authorList>
    </citation>
    <scope>IDENTIFICATION</scope>
    <source>
        <tissue evidence="10">Leaf</tissue>
    </source>
</reference>
<name>A0A9W3DB78_RAPSA</name>
<evidence type="ECO:0000256" key="3">
    <source>
        <dbReference type="ARBA" id="ARBA00022478"/>
    </source>
</evidence>
<dbReference type="InterPro" id="IPR036898">
    <property type="entry name" value="RNA_pol_Rpb7-like_N_sf"/>
</dbReference>
<dbReference type="GeneID" id="130509305"/>
<feature type="domain" description="RNA polymerase Rpb7-like N-terminal" evidence="8">
    <location>
        <begin position="8"/>
        <end position="63"/>
    </location>
</feature>
<dbReference type="GO" id="GO:0003727">
    <property type="term" value="F:single-stranded RNA binding"/>
    <property type="evidence" value="ECO:0007669"/>
    <property type="project" value="TreeGrafter"/>
</dbReference>
<dbReference type="FunFam" id="3.30.1490.120:FF:000001">
    <property type="entry name" value="DNA-directed RNA polymerase II subunit RPB7"/>
    <property type="match status" value="1"/>
</dbReference>
<keyword evidence="4 6" id="KW-0804">Transcription</keyword>
<dbReference type="SUPFAM" id="SSF88798">
    <property type="entry name" value="N-terminal, heterodimerisation domain of RBP7 (RpoE)"/>
    <property type="match status" value="1"/>
</dbReference>
<evidence type="ECO:0000259" key="7">
    <source>
        <dbReference type="Pfam" id="PF00575"/>
    </source>
</evidence>
<comment type="similarity">
    <text evidence="2">Belongs to the eukaryotic RPB7/RPC8 RNA polymerase subunit family.</text>
</comment>
<evidence type="ECO:0000256" key="6">
    <source>
        <dbReference type="RuleBase" id="RU369086"/>
    </source>
</evidence>
<reference evidence="9" key="1">
    <citation type="journal article" date="2019" name="Database">
        <title>The radish genome database (RadishGD): an integrated information resource for radish genomics.</title>
        <authorList>
            <person name="Yu H.J."/>
            <person name="Baek S."/>
            <person name="Lee Y.J."/>
            <person name="Cho A."/>
            <person name="Mun J.H."/>
        </authorList>
    </citation>
    <scope>NUCLEOTIDE SEQUENCE [LARGE SCALE GENOMIC DNA]</scope>
    <source>
        <strain evidence="9">cv. WK10039</strain>
    </source>
</reference>
<protein>
    <recommendedName>
        <fullName evidence="6">DNA-directed RNA polymerase subunit</fullName>
    </recommendedName>
</protein>
<dbReference type="PANTHER" id="PTHR12709:SF10">
    <property type="entry name" value="DNA-DIRECTED RNA POLYMERASE SUBUNIT"/>
    <property type="match status" value="1"/>
</dbReference>
<dbReference type="InterPro" id="IPR005576">
    <property type="entry name" value="Rpb7-like_N"/>
</dbReference>
<dbReference type="OrthoDB" id="1162399at2759"/>
<comment type="function">
    <text evidence="6">DNA-dependent RNA polymerase which catalyzes the transcription of DNA into RNA using the four ribonucleoside triphosphates as substrates.</text>
</comment>
<dbReference type="InterPro" id="IPR012340">
    <property type="entry name" value="NA-bd_OB-fold"/>
</dbReference>
<comment type="subcellular location">
    <subcellularLocation>
        <location evidence="1 6">Nucleus</location>
    </subcellularLocation>
</comment>
<evidence type="ECO:0000313" key="9">
    <source>
        <dbReference type="Proteomes" id="UP000504610"/>
    </source>
</evidence>
<evidence type="ECO:0000313" key="10">
    <source>
        <dbReference type="RefSeq" id="XP_056861101.1"/>
    </source>
</evidence>
<dbReference type="KEGG" id="rsz:130509305"/>
<dbReference type="InterPro" id="IPR003029">
    <property type="entry name" value="S1_domain"/>
</dbReference>
<dbReference type="Gene3D" id="2.40.50.140">
    <property type="entry name" value="Nucleic acid-binding proteins"/>
    <property type="match status" value="1"/>
</dbReference>
<sequence>MFFHIVLERNMQLHPRFFGQNLRENLVSNLVKDVEGTNSGRHGFVLAVTGIESIGKGLIRDGTCFVTFPVKYRCVVSKPFKGEVLEAVVTKVMQHGFFAEAGPLQLFVSNHEMEDCMEYQAGDMPNYTSSDGSVRIQKECEVLLKITAVSVVASEIFCLGSIKGEFLGLLNVRA</sequence>
<evidence type="ECO:0000256" key="5">
    <source>
        <dbReference type="ARBA" id="ARBA00023242"/>
    </source>
</evidence>
<dbReference type="CDD" id="cd04329">
    <property type="entry name" value="RNAP_II_Rpb7_N"/>
    <property type="match status" value="1"/>
</dbReference>
<gene>
    <name evidence="10" type="primary">LOC130509305</name>
</gene>
<dbReference type="Gene3D" id="3.30.1490.120">
    <property type="entry name" value="RNA polymerase Rpb7-like, N-terminal domain"/>
    <property type="match status" value="1"/>
</dbReference>
<evidence type="ECO:0000256" key="2">
    <source>
        <dbReference type="ARBA" id="ARBA00009307"/>
    </source>
</evidence>
<dbReference type="FunFam" id="2.40.50.140:FF:000043">
    <property type="entry name" value="DNA-directed RNA polymerase II subunit RPB7"/>
    <property type="match status" value="1"/>
</dbReference>
<dbReference type="GO" id="GO:0006367">
    <property type="term" value="P:transcription initiation at RNA polymerase II promoter"/>
    <property type="evidence" value="ECO:0007669"/>
    <property type="project" value="TreeGrafter"/>
</dbReference>
<dbReference type="Pfam" id="PF00575">
    <property type="entry name" value="S1"/>
    <property type="match status" value="1"/>
</dbReference>
<evidence type="ECO:0000256" key="4">
    <source>
        <dbReference type="ARBA" id="ARBA00023163"/>
    </source>
</evidence>
<dbReference type="GO" id="GO:0003697">
    <property type="term" value="F:single-stranded DNA binding"/>
    <property type="evidence" value="ECO:0007669"/>
    <property type="project" value="TreeGrafter"/>
</dbReference>
<keyword evidence="5 6" id="KW-0539">Nucleus</keyword>
<keyword evidence="3 6" id="KW-0240">DNA-directed RNA polymerase</keyword>
<dbReference type="GO" id="GO:0005665">
    <property type="term" value="C:RNA polymerase II, core complex"/>
    <property type="evidence" value="ECO:0007669"/>
    <property type="project" value="TreeGrafter"/>
</dbReference>
<dbReference type="RefSeq" id="XP_056861101.1">
    <property type="nucleotide sequence ID" value="XM_057005121.1"/>
</dbReference>
<evidence type="ECO:0000259" key="8">
    <source>
        <dbReference type="Pfam" id="PF03876"/>
    </source>
</evidence>
<dbReference type="GO" id="GO:0000932">
    <property type="term" value="C:P-body"/>
    <property type="evidence" value="ECO:0007669"/>
    <property type="project" value="TreeGrafter"/>
</dbReference>
<dbReference type="GO" id="GO:0060213">
    <property type="term" value="P:positive regulation of nuclear-transcribed mRNA poly(A) tail shortening"/>
    <property type="evidence" value="ECO:0007669"/>
    <property type="project" value="TreeGrafter"/>
</dbReference>